<evidence type="ECO:0000313" key="2">
    <source>
        <dbReference type="EMBL" id="SBT55380.1"/>
    </source>
</evidence>
<proteinExistence type="predicted"/>
<dbReference type="Proteomes" id="UP000078550">
    <property type="component" value="Unassembled WGS sequence"/>
</dbReference>
<evidence type="ECO:0000313" key="5">
    <source>
        <dbReference type="Proteomes" id="UP000078555"/>
    </source>
</evidence>
<dbReference type="AlphaFoldDB" id="A0A1A9AHF8"/>
<name>A0A1A9AHF8_PLAOA</name>
<accession>A0A1A9AHF8</accession>
<keyword evidence="1" id="KW-1133">Transmembrane helix</keyword>
<keyword evidence="1" id="KW-0812">Transmembrane</keyword>
<evidence type="ECO:0000313" key="4">
    <source>
        <dbReference type="Proteomes" id="UP000078550"/>
    </source>
</evidence>
<organism evidence="3 4">
    <name type="scientific">Plasmodium ovale wallikeri</name>
    <dbReference type="NCBI Taxonomy" id="864142"/>
    <lineage>
        <taxon>Eukaryota</taxon>
        <taxon>Sar</taxon>
        <taxon>Alveolata</taxon>
        <taxon>Apicomplexa</taxon>
        <taxon>Aconoidasida</taxon>
        <taxon>Haemosporida</taxon>
        <taxon>Plasmodiidae</taxon>
        <taxon>Plasmodium</taxon>
        <taxon>Plasmodium (Plasmodium)</taxon>
    </lineage>
</organism>
<dbReference type="Proteomes" id="UP000078555">
    <property type="component" value="Unassembled WGS sequence"/>
</dbReference>
<evidence type="ECO:0000313" key="3">
    <source>
        <dbReference type="EMBL" id="SBT56015.1"/>
    </source>
</evidence>
<feature type="transmembrane region" description="Helical" evidence="1">
    <location>
        <begin position="268"/>
        <end position="288"/>
    </location>
</feature>
<protein>
    <submittedName>
        <fullName evidence="3">PIR Superfamily Protein</fullName>
    </submittedName>
</protein>
<sequence length="335" mass="39350">MAQSRPIWVFTESVLPSIYHTNKLYNKTNTQKLNENKEIPQTYQQVLAKINELNSSFNQCYQEIKRECIQREEVITCCRDINYHFDIVKGIIKSFKLKESEKNALITNVEDNVKQKLSEYGVHICERKDDLDSIRKRCIIKQLHDTIQDKGIIKNYSNDYNTYLVNKWKEITKYTNGNDDVYMKIENDFMGIIEQYNNFLYSPNFICNIKLDDLSTDDITISTNLDSLINSISLEKFTTKNYEKGCYNKNYIDMLKNKSSNIQKMNNILSIGIAILGFSFILIFLYRFSPLSSFLHRYTKKKIEVDENISNEVMSELYDNYENGGSYVAYQSLSH</sequence>
<gene>
    <name evidence="2" type="ORF">POVWA1_069660</name>
    <name evidence="3" type="ORF">POVWA2_071090</name>
</gene>
<reference evidence="4 5" key="1">
    <citation type="submission" date="2016-05" db="EMBL/GenBank/DDBJ databases">
        <authorList>
            <person name="Naeem Raeece"/>
        </authorList>
    </citation>
    <scope>NUCLEOTIDE SEQUENCE [LARGE SCALE GENOMIC DNA]</scope>
</reference>
<evidence type="ECO:0000256" key="1">
    <source>
        <dbReference type="SAM" id="Phobius"/>
    </source>
</evidence>
<keyword evidence="1" id="KW-0472">Membrane</keyword>
<keyword evidence="5" id="KW-1185">Reference proteome</keyword>
<reference evidence="3" key="2">
    <citation type="submission" date="2016-05" db="EMBL/GenBank/DDBJ databases">
        <authorList>
            <person name="Lavstsen T."/>
            <person name="Jespersen J.S."/>
        </authorList>
    </citation>
    <scope>NUCLEOTIDE SEQUENCE [LARGE SCALE GENOMIC DNA]</scope>
</reference>
<dbReference type="EMBL" id="FLRD01000667">
    <property type="protein sequence ID" value="SBT55380.1"/>
    <property type="molecule type" value="Genomic_DNA"/>
</dbReference>
<dbReference type="EMBL" id="FLRE01001232">
    <property type="protein sequence ID" value="SBT56015.1"/>
    <property type="molecule type" value="Genomic_DNA"/>
</dbReference>